<evidence type="ECO:0000256" key="5">
    <source>
        <dbReference type="PROSITE-ProRule" id="PRU10137"/>
    </source>
</evidence>
<dbReference type="PROSITE" id="PS00397">
    <property type="entry name" value="RECOMBINASES_1"/>
    <property type="match status" value="1"/>
</dbReference>
<dbReference type="InterPro" id="IPR038109">
    <property type="entry name" value="DNA_bind_recomb_sf"/>
</dbReference>
<dbReference type="Gene3D" id="3.90.1750.20">
    <property type="entry name" value="Putative Large Serine Recombinase, Chain B, Domain 2"/>
    <property type="match status" value="1"/>
</dbReference>
<dbReference type="GO" id="GO:0000150">
    <property type="term" value="F:DNA strand exchange activity"/>
    <property type="evidence" value="ECO:0007669"/>
    <property type="project" value="InterPro"/>
</dbReference>
<dbReference type="CDD" id="cd00338">
    <property type="entry name" value="Ser_Recombinase"/>
    <property type="match status" value="1"/>
</dbReference>
<evidence type="ECO:0000256" key="6">
    <source>
        <dbReference type="SAM" id="Coils"/>
    </source>
</evidence>
<evidence type="ECO:0000256" key="1">
    <source>
        <dbReference type="ARBA" id="ARBA00022908"/>
    </source>
</evidence>
<proteinExistence type="predicted"/>
<dbReference type="PROSITE" id="PS51737">
    <property type="entry name" value="RECOMBINASE_DNA_BIND"/>
    <property type="match status" value="1"/>
</dbReference>
<keyword evidence="3" id="KW-0233">DNA recombination</keyword>
<dbReference type="PANTHER" id="PTHR30461">
    <property type="entry name" value="DNA-INVERTASE FROM LAMBDOID PROPHAGE"/>
    <property type="match status" value="1"/>
</dbReference>
<evidence type="ECO:0000256" key="2">
    <source>
        <dbReference type="ARBA" id="ARBA00023125"/>
    </source>
</evidence>
<dbReference type="EMBL" id="LBVU01000003">
    <property type="protein sequence ID" value="KKQ92218.1"/>
    <property type="molecule type" value="Genomic_DNA"/>
</dbReference>
<dbReference type="SMART" id="SM00857">
    <property type="entry name" value="Resolvase"/>
    <property type="match status" value="1"/>
</dbReference>
<evidence type="ECO:0000313" key="10">
    <source>
        <dbReference type="Proteomes" id="UP000034774"/>
    </source>
</evidence>
<dbReference type="InterPro" id="IPR006119">
    <property type="entry name" value="Resolv_N"/>
</dbReference>
<dbReference type="Pfam" id="PF00239">
    <property type="entry name" value="Resolvase"/>
    <property type="match status" value="1"/>
</dbReference>
<feature type="active site" description="O-(5'-phospho-DNA)-serine intermediate" evidence="4 5">
    <location>
        <position position="12"/>
    </location>
</feature>
<dbReference type="SUPFAM" id="SSF53041">
    <property type="entry name" value="Resolvase-like"/>
    <property type="match status" value="1"/>
</dbReference>
<evidence type="ECO:0000256" key="4">
    <source>
        <dbReference type="PIRSR" id="PIRSR606118-50"/>
    </source>
</evidence>
<dbReference type="AlphaFoldDB" id="A0A0G0LJZ4"/>
<evidence type="ECO:0000256" key="3">
    <source>
        <dbReference type="ARBA" id="ARBA00023172"/>
    </source>
</evidence>
<name>A0A0G0LJZ4_9BACT</name>
<dbReference type="InterPro" id="IPR006118">
    <property type="entry name" value="Recombinase_CS"/>
</dbReference>
<dbReference type="PANTHER" id="PTHR30461:SF23">
    <property type="entry name" value="DNA RECOMBINASE-RELATED"/>
    <property type="match status" value="1"/>
</dbReference>
<evidence type="ECO:0000259" key="8">
    <source>
        <dbReference type="PROSITE" id="PS51737"/>
    </source>
</evidence>
<dbReference type="Pfam" id="PF07508">
    <property type="entry name" value="Recombinase"/>
    <property type="match status" value="1"/>
</dbReference>
<evidence type="ECO:0000313" key="9">
    <source>
        <dbReference type="EMBL" id="KKQ92218.1"/>
    </source>
</evidence>
<evidence type="ECO:0000259" key="7">
    <source>
        <dbReference type="PROSITE" id="PS51736"/>
    </source>
</evidence>
<sequence>MNKACYIYLRVSTDEQAKEGFSLDNQKRACVEYAKNNGYQIKSAFLEEGKSARTVERPEFQKLLKAVDDNPVDSVIVYKIDRFARNVADFSRIRKEFRNKGVSLISIVEGGDVGNGLIGNIFASVAEWESEVNGQRTKDALRQKYRDGWWPGWAPVGYKNIRKNNKKIVVPDPITAPLVEETFNLYSTGNYSYVRLSKEMFSKGLTARNGKMFCDSSLQQLLSNPFFYGLMKWGGTEKTGNHTPLITKALFDQCQLTAAKHRQFLIRQRKHNFLLRGIVFCSEHSSRLTAEWHYYHHNGYKKDRIGYYHCYTPGGCPGSFIELEDMEKRVANLFKNFQFGQEFTELVRQKIRKHFEGGRKTFKSERQIIVNQKRAIEKHRNKLEDLLVEGVIGRDVFKRQHIKLQEQINNLNDRLVELEGRQKLDINLVDEVLALTRNIHQTYLEAPPHLKRHYLRFFFEGIYIKDKEITRVVETPVFATLRRQNHIIIRSHLLPRLDSNQQP</sequence>
<dbReference type="InterPro" id="IPR011109">
    <property type="entry name" value="DNA_bind_recombinase_dom"/>
</dbReference>
<feature type="domain" description="Recombinase" evidence="8">
    <location>
        <begin position="155"/>
        <end position="264"/>
    </location>
</feature>
<keyword evidence="6" id="KW-0175">Coiled coil</keyword>
<dbReference type="GO" id="GO:0003677">
    <property type="term" value="F:DNA binding"/>
    <property type="evidence" value="ECO:0007669"/>
    <property type="project" value="UniProtKB-KW"/>
</dbReference>
<keyword evidence="2" id="KW-0238">DNA-binding</keyword>
<accession>A0A0G0LJZ4</accession>
<protein>
    <submittedName>
        <fullName evidence="9">Site-specific recombinase, DNA invertase Pin</fullName>
    </submittedName>
</protein>
<dbReference type="PROSITE" id="PS51736">
    <property type="entry name" value="RECOMBINASES_3"/>
    <property type="match status" value="1"/>
</dbReference>
<dbReference type="InterPro" id="IPR036162">
    <property type="entry name" value="Resolvase-like_N_sf"/>
</dbReference>
<reference evidence="9 10" key="1">
    <citation type="journal article" date="2015" name="Nature">
        <title>rRNA introns, odd ribosomes, and small enigmatic genomes across a large radiation of phyla.</title>
        <authorList>
            <person name="Brown C.T."/>
            <person name="Hug L.A."/>
            <person name="Thomas B.C."/>
            <person name="Sharon I."/>
            <person name="Castelle C.J."/>
            <person name="Singh A."/>
            <person name="Wilkins M.J."/>
            <person name="Williams K.H."/>
            <person name="Banfield J.F."/>
        </authorList>
    </citation>
    <scope>NUCLEOTIDE SEQUENCE [LARGE SCALE GENOMIC DNA]</scope>
</reference>
<feature type="coiled-coil region" evidence="6">
    <location>
        <begin position="369"/>
        <end position="421"/>
    </location>
</feature>
<organism evidence="9 10">
    <name type="scientific">Candidatus Woesebacteria bacterium GW2011_GWB1_39_10</name>
    <dbReference type="NCBI Taxonomy" id="1618572"/>
    <lineage>
        <taxon>Bacteria</taxon>
        <taxon>Candidatus Woeseibacteriota</taxon>
    </lineage>
</organism>
<gene>
    <name evidence="9" type="ORF">UT17_C0003G0241</name>
</gene>
<dbReference type="InterPro" id="IPR050639">
    <property type="entry name" value="SSR_resolvase"/>
</dbReference>
<keyword evidence="1" id="KW-0229">DNA integration</keyword>
<comment type="caution">
    <text evidence="9">The sequence shown here is derived from an EMBL/GenBank/DDBJ whole genome shotgun (WGS) entry which is preliminary data.</text>
</comment>
<dbReference type="GO" id="GO:0015074">
    <property type="term" value="P:DNA integration"/>
    <property type="evidence" value="ECO:0007669"/>
    <property type="project" value="UniProtKB-KW"/>
</dbReference>
<feature type="domain" description="Resolvase/invertase-type recombinase catalytic" evidence="7">
    <location>
        <begin position="4"/>
        <end position="148"/>
    </location>
</feature>
<dbReference type="Proteomes" id="UP000034774">
    <property type="component" value="Unassembled WGS sequence"/>
</dbReference>
<dbReference type="Gene3D" id="3.40.50.1390">
    <property type="entry name" value="Resolvase, N-terminal catalytic domain"/>
    <property type="match status" value="1"/>
</dbReference>